<sequence length="346" mass="38638">MKHIFFKLLLLCLATSALFSCSSDDDTVPQTAKTYDMSGFAKGADVSWLTQMEASGDKFYDKNGRETECMSLLRDMGVNAIRLRVWVNPTDGWCNKQDVLVKAIRAKNLGLRLMIDFHYSDTWADPGSQTTPAAWKDYDLDELKQAVADHTKDVLQTLKDHGIDSVEWVQVGNETRTGMLWPVGQVSDGNTKNFSQLVTAGYDAVKSVYPDAKVIVHIDGGNILSYYTWLFDGLKNDGAKWDVIGMSLYPDDTNWQQAVTDCLANMTTLNKRYGSKIMVCETGTSWDATYAKDFMTQLVTGARALDCCLGVFYWEPECYNGWNGYTKGTFDNSGRPTSALDVFGTK</sequence>
<dbReference type="InterPro" id="IPR017853">
    <property type="entry name" value="GH"/>
</dbReference>
<dbReference type="PANTHER" id="PTHR34983:SF1">
    <property type="entry name" value="ARABINOGALACTAN ENDO-BETA-1,4-GALACTANASE A"/>
    <property type="match status" value="1"/>
</dbReference>
<keyword evidence="4 6" id="KW-0378">Hydrolase</keyword>
<dbReference type="Pfam" id="PF07745">
    <property type="entry name" value="Glyco_hydro_53"/>
    <property type="match status" value="1"/>
</dbReference>
<comment type="caution">
    <text evidence="7">The sequence shown here is derived from an EMBL/GenBank/DDBJ whole genome shotgun (WGS) entry which is preliminary data.</text>
</comment>
<evidence type="ECO:0000256" key="4">
    <source>
        <dbReference type="ARBA" id="ARBA00022801"/>
    </source>
</evidence>
<dbReference type="Gene3D" id="3.20.20.80">
    <property type="entry name" value="Glycosidases"/>
    <property type="match status" value="1"/>
</dbReference>
<comment type="similarity">
    <text evidence="2 6">Belongs to the glycosyl hydrolase 53 family.</text>
</comment>
<dbReference type="Proteomes" id="UP001204015">
    <property type="component" value="Unassembled WGS sequence"/>
</dbReference>
<dbReference type="PANTHER" id="PTHR34983">
    <property type="entry name" value="ARABINOGALACTAN ENDO-BETA-1,4-GALACTANASE A"/>
    <property type="match status" value="1"/>
</dbReference>
<evidence type="ECO:0000256" key="3">
    <source>
        <dbReference type="ARBA" id="ARBA00012556"/>
    </source>
</evidence>
<keyword evidence="5 6" id="KW-0326">Glycosidase</keyword>
<dbReference type="EMBL" id="JAMXLY010000003">
    <property type="protein sequence ID" value="MCO6024542.1"/>
    <property type="molecule type" value="Genomic_DNA"/>
</dbReference>
<proteinExistence type="inferred from homology"/>
<evidence type="ECO:0000256" key="2">
    <source>
        <dbReference type="ARBA" id="ARBA00010687"/>
    </source>
</evidence>
<dbReference type="InterPro" id="IPR011683">
    <property type="entry name" value="Glyco_hydro_53"/>
</dbReference>
<dbReference type="EC" id="3.2.1.89" evidence="3 6"/>
<protein>
    <recommendedName>
        <fullName evidence="3 6">Arabinogalactan endo-beta-1,4-galactanase</fullName>
        <ecNumber evidence="3 6">3.2.1.89</ecNumber>
    </recommendedName>
</protein>
<evidence type="ECO:0000256" key="6">
    <source>
        <dbReference type="RuleBase" id="RU361192"/>
    </source>
</evidence>
<evidence type="ECO:0000256" key="1">
    <source>
        <dbReference type="ARBA" id="ARBA00001695"/>
    </source>
</evidence>
<accession>A0ABT1BVU1</accession>
<evidence type="ECO:0000256" key="5">
    <source>
        <dbReference type="ARBA" id="ARBA00023295"/>
    </source>
</evidence>
<keyword evidence="8" id="KW-1185">Reference proteome</keyword>
<dbReference type="RefSeq" id="WP_252759906.1">
    <property type="nucleotide sequence ID" value="NZ_JAMXLY010000003.1"/>
</dbReference>
<evidence type="ECO:0000313" key="8">
    <source>
        <dbReference type="Proteomes" id="UP001204015"/>
    </source>
</evidence>
<keyword evidence="6" id="KW-0732">Signal</keyword>
<dbReference type="PROSITE" id="PS51257">
    <property type="entry name" value="PROKAR_LIPOPROTEIN"/>
    <property type="match status" value="1"/>
</dbReference>
<feature type="signal peptide" evidence="6">
    <location>
        <begin position="1"/>
        <end position="22"/>
    </location>
</feature>
<name>A0ABT1BVU1_9BACT</name>
<gene>
    <name evidence="7" type="ORF">NG821_01555</name>
</gene>
<reference evidence="7 8" key="1">
    <citation type="submission" date="2022-06" db="EMBL/GenBank/DDBJ databases">
        <title>A taxonomic note on the genus Prevotella: Description of four novel genera and emended description of the genera Hallella and Xylanibacter.</title>
        <authorList>
            <person name="Hitch T.C.A."/>
        </authorList>
    </citation>
    <scope>NUCLEOTIDE SEQUENCE [LARGE SCALE GENOMIC DNA]</scope>
    <source>
        <strain evidence="7 8">DSM 100619</strain>
    </source>
</reference>
<feature type="chain" id="PRO_5044975066" description="Arabinogalactan endo-beta-1,4-galactanase" evidence="6">
    <location>
        <begin position="23"/>
        <end position="346"/>
    </location>
</feature>
<dbReference type="SUPFAM" id="SSF51445">
    <property type="entry name" value="(Trans)glycosidases"/>
    <property type="match status" value="1"/>
</dbReference>
<comment type="catalytic activity">
    <reaction evidence="1 6">
        <text>The enzyme specifically hydrolyzes (1-&gt;4)-beta-D-galactosidic linkages in type I arabinogalactans.</text>
        <dbReference type="EC" id="3.2.1.89"/>
    </reaction>
</comment>
<evidence type="ECO:0000313" key="7">
    <source>
        <dbReference type="EMBL" id="MCO6024542.1"/>
    </source>
</evidence>
<organism evidence="7 8">
    <name type="scientific">Segatella cerevisiae</name>
    <dbReference type="NCBI Taxonomy" id="2053716"/>
    <lineage>
        <taxon>Bacteria</taxon>
        <taxon>Pseudomonadati</taxon>
        <taxon>Bacteroidota</taxon>
        <taxon>Bacteroidia</taxon>
        <taxon>Bacteroidales</taxon>
        <taxon>Prevotellaceae</taxon>
        <taxon>Segatella</taxon>
    </lineage>
</organism>